<accession>A0A7W7WA22</accession>
<dbReference type="Proteomes" id="UP000534286">
    <property type="component" value="Unassembled WGS sequence"/>
</dbReference>
<protein>
    <submittedName>
        <fullName evidence="2">Excisionase family DNA binding protein</fullName>
    </submittedName>
</protein>
<feature type="domain" description="Helix-turn-helix" evidence="1">
    <location>
        <begin position="5"/>
        <end position="54"/>
    </location>
</feature>
<evidence type="ECO:0000259" key="1">
    <source>
        <dbReference type="Pfam" id="PF12728"/>
    </source>
</evidence>
<sequence>MSSKLLTVPQAMALLQVSRWTLYALIRSGELDSIVVGVRCRRIPESALNEYVSRLCGKAA</sequence>
<dbReference type="InterPro" id="IPR010093">
    <property type="entry name" value="SinI_DNA-bd"/>
</dbReference>
<evidence type="ECO:0000313" key="2">
    <source>
        <dbReference type="EMBL" id="MBB4938684.1"/>
    </source>
</evidence>
<dbReference type="NCBIfam" id="TIGR01764">
    <property type="entry name" value="excise"/>
    <property type="match status" value="1"/>
</dbReference>
<dbReference type="GO" id="GO:0003677">
    <property type="term" value="F:DNA binding"/>
    <property type="evidence" value="ECO:0007669"/>
    <property type="project" value="InterPro"/>
</dbReference>
<dbReference type="InterPro" id="IPR041657">
    <property type="entry name" value="HTH_17"/>
</dbReference>
<reference evidence="2 3" key="1">
    <citation type="submission" date="2020-08" db="EMBL/GenBank/DDBJ databases">
        <title>Sequencing the genomes of 1000 actinobacteria strains.</title>
        <authorList>
            <person name="Klenk H.-P."/>
        </authorList>
    </citation>
    <scope>NUCLEOTIDE SEQUENCE [LARGE SCALE GENOMIC DNA]</scope>
    <source>
        <strain evidence="2 3">DSM 43023</strain>
    </source>
</reference>
<name>A0A7W7WA22_9ACTN</name>
<evidence type="ECO:0000313" key="3">
    <source>
        <dbReference type="Proteomes" id="UP000534286"/>
    </source>
</evidence>
<dbReference type="RefSeq" id="WP_184754825.1">
    <property type="nucleotide sequence ID" value="NZ_BAABEK010000049.1"/>
</dbReference>
<comment type="caution">
    <text evidence="2">The sequence shown here is derived from an EMBL/GenBank/DDBJ whole genome shotgun (WGS) entry which is preliminary data.</text>
</comment>
<dbReference type="EMBL" id="JACHJU010000001">
    <property type="protein sequence ID" value="MBB4938684.1"/>
    <property type="molecule type" value="Genomic_DNA"/>
</dbReference>
<dbReference type="Pfam" id="PF12728">
    <property type="entry name" value="HTH_17"/>
    <property type="match status" value="1"/>
</dbReference>
<proteinExistence type="predicted"/>
<gene>
    <name evidence="2" type="ORF">FHR32_002989</name>
</gene>
<organism evidence="2 3">
    <name type="scientific">Streptosporangium album</name>
    <dbReference type="NCBI Taxonomy" id="47479"/>
    <lineage>
        <taxon>Bacteria</taxon>
        <taxon>Bacillati</taxon>
        <taxon>Actinomycetota</taxon>
        <taxon>Actinomycetes</taxon>
        <taxon>Streptosporangiales</taxon>
        <taxon>Streptosporangiaceae</taxon>
        <taxon>Streptosporangium</taxon>
    </lineage>
</organism>
<keyword evidence="3" id="KW-1185">Reference proteome</keyword>
<dbReference type="AlphaFoldDB" id="A0A7W7WA22"/>